<dbReference type="OrthoDB" id="7626141at2"/>
<dbReference type="EMBL" id="FWFV01000005">
    <property type="protein sequence ID" value="SLN47516.1"/>
    <property type="molecule type" value="Genomic_DNA"/>
</dbReference>
<feature type="coiled-coil region" evidence="1">
    <location>
        <begin position="119"/>
        <end position="146"/>
    </location>
</feature>
<dbReference type="GO" id="GO:0015562">
    <property type="term" value="F:efflux transmembrane transporter activity"/>
    <property type="evidence" value="ECO:0007669"/>
    <property type="project" value="TreeGrafter"/>
</dbReference>
<reference evidence="3 4" key="1">
    <citation type="submission" date="2017-03" db="EMBL/GenBank/DDBJ databases">
        <authorList>
            <person name="Afonso C.L."/>
            <person name="Miller P.J."/>
            <person name="Scott M.A."/>
            <person name="Spackman E."/>
            <person name="Goraichik I."/>
            <person name="Dimitrov K.M."/>
            <person name="Suarez D.L."/>
            <person name="Swayne D.E."/>
        </authorList>
    </citation>
    <scope>NUCLEOTIDE SEQUENCE [LARGE SCALE GENOMIC DNA]</scope>
    <source>
        <strain evidence="3 4">CECT 7066</strain>
    </source>
</reference>
<evidence type="ECO:0000256" key="1">
    <source>
        <dbReference type="SAM" id="Coils"/>
    </source>
</evidence>
<keyword evidence="4" id="KW-1185">Reference proteome</keyword>
<dbReference type="InterPro" id="IPR058625">
    <property type="entry name" value="MdtA-like_BSH"/>
</dbReference>
<organism evidence="3 4">
    <name type="scientific">Palleronia marisminoris</name>
    <dbReference type="NCBI Taxonomy" id="315423"/>
    <lineage>
        <taxon>Bacteria</taxon>
        <taxon>Pseudomonadati</taxon>
        <taxon>Pseudomonadota</taxon>
        <taxon>Alphaproteobacteria</taxon>
        <taxon>Rhodobacterales</taxon>
        <taxon>Roseobacteraceae</taxon>
        <taxon>Palleronia</taxon>
    </lineage>
</organism>
<evidence type="ECO:0000259" key="2">
    <source>
        <dbReference type="Pfam" id="PF25917"/>
    </source>
</evidence>
<dbReference type="SUPFAM" id="SSF111369">
    <property type="entry name" value="HlyD-like secretion proteins"/>
    <property type="match status" value="1"/>
</dbReference>
<evidence type="ECO:0000313" key="3">
    <source>
        <dbReference type="EMBL" id="SLN47516.1"/>
    </source>
</evidence>
<feature type="coiled-coil region" evidence="1">
    <location>
        <begin position="206"/>
        <end position="233"/>
    </location>
</feature>
<dbReference type="Gene3D" id="2.40.420.20">
    <property type="match status" value="1"/>
</dbReference>
<gene>
    <name evidence="3" type="primary">acrE</name>
    <name evidence="3" type="ORF">PAM7066_02112</name>
</gene>
<dbReference type="Proteomes" id="UP000193870">
    <property type="component" value="Unassembled WGS sequence"/>
</dbReference>
<dbReference type="STRING" id="315423.SAMN04488020_105168"/>
<evidence type="ECO:0000313" key="4">
    <source>
        <dbReference type="Proteomes" id="UP000193870"/>
    </source>
</evidence>
<dbReference type="AlphaFoldDB" id="A0A1Y5SUV2"/>
<accession>A0A1Y5SUV2</accession>
<dbReference type="PANTHER" id="PTHR30469:SF15">
    <property type="entry name" value="HLYD FAMILY OF SECRETION PROTEINS"/>
    <property type="match status" value="1"/>
</dbReference>
<proteinExistence type="predicted"/>
<dbReference type="RefSeq" id="WP_085854094.1">
    <property type="nucleotide sequence ID" value="NZ_FOPF01000005.1"/>
</dbReference>
<feature type="domain" description="Multidrug resistance protein MdtA-like barrel-sandwich hybrid" evidence="2">
    <location>
        <begin position="80"/>
        <end position="261"/>
    </location>
</feature>
<protein>
    <submittedName>
        <fullName evidence="3">Multidrug export protein AcrE</fullName>
    </submittedName>
</protein>
<dbReference type="PANTHER" id="PTHR30469">
    <property type="entry name" value="MULTIDRUG RESISTANCE PROTEIN MDTA"/>
    <property type="match status" value="1"/>
</dbReference>
<dbReference type="Gene3D" id="1.10.287.470">
    <property type="entry name" value="Helix hairpin bin"/>
    <property type="match status" value="1"/>
</dbReference>
<dbReference type="Gene3D" id="2.40.30.170">
    <property type="match status" value="1"/>
</dbReference>
<keyword evidence="1" id="KW-0175">Coiled coil</keyword>
<sequence length="489" mass="52174">MRFFTRALTGLFLLSLTVGLLAVAGGTLRNALEERANREPGQQPGQEQVYAANVVTVRLEAVSPELTSFGEIGARRSLAIRTPAAGRVIELGEGVEEGGHVAQGQLLFTIDPTDAQVALSLAEADLADAEAELLDAEAAAEIAADDVAAVRQQADLRNRALERQRDLVERGVSTDAAVEEAELNASSAAQQVLSARTSQRSAEARVAQARTALSRAEIAVSEAERTLEETRITADFAGTISDLAVTEGGLVSSNEQLATLIDPDRLEIGFRISTPDYVRLMNDEGTLATDQATVSLEVGGYTLTSPATITREAAAVAEGETGRRLFAQLEQPRGFRPGDFARIRVTEPELQDVARLPAAAVDASDTVLVLNDEDRLELAQVERLRAQGDSVLVRAEGLEGREVVAERSPLLGVGIRVRPLRQAQDTEEAAVADEMIDLTPERRAALIAMVEGNARMPIAAKERVLAALNEPQVPASMIERLENGGARDG</sequence>
<name>A0A1Y5SUV2_9RHOB</name>
<dbReference type="GO" id="GO:1990281">
    <property type="term" value="C:efflux pump complex"/>
    <property type="evidence" value="ECO:0007669"/>
    <property type="project" value="TreeGrafter"/>
</dbReference>
<dbReference type="Gene3D" id="2.40.50.100">
    <property type="match status" value="1"/>
</dbReference>
<dbReference type="Pfam" id="PF25917">
    <property type="entry name" value="BSH_RND"/>
    <property type="match status" value="1"/>
</dbReference>